<evidence type="ECO:0000256" key="4">
    <source>
        <dbReference type="ARBA" id="ARBA00023136"/>
    </source>
</evidence>
<organism evidence="6 7">
    <name type="scientific">Clostridium chromiireducens</name>
    <dbReference type="NCBI Taxonomy" id="225345"/>
    <lineage>
        <taxon>Bacteria</taxon>
        <taxon>Bacillati</taxon>
        <taxon>Bacillota</taxon>
        <taxon>Clostridia</taxon>
        <taxon>Eubacteriales</taxon>
        <taxon>Clostridiaceae</taxon>
        <taxon>Clostridium</taxon>
    </lineage>
</organism>
<dbReference type="RefSeq" id="WP_160359104.1">
    <property type="nucleotide sequence ID" value="NZ_WSRQ01000013.1"/>
</dbReference>
<evidence type="ECO:0000256" key="1">
    <source>
        <dbReference type="ARBA" id="ARBA00004141"/>
    </source>
</evidence>
<feature type="transmembrane region" description="Helical" evidence="5">
    <location>
        <begin position="178"/>
        <end position="197"/>
    </location>
</feature>
<comment type="caution">
    <text evidence="6">The sequence shown here is derived from an EMBL/GenBank/DDBJ whole genome shotgun (WGS) entry which is preliminary data.</text>
</comment>
<feature type="transmembrane region" description="Helical" evidence="5">
    <location>
        <begin position="6"/>
        <end position="25"/>
    </location>
</feature>
<reference evidence="6" key="1">
    <citation type="submission" date="2019-12" db="EMBL/GenBank/DDBJ databases">
        <title>Microbes associate with the intestines of laboratory mice.</title>
        <authorList>
            <person name="Navarre W."/>
            <person name="Wong E."/>
        </authorList>
    </citation>
    <scope>NUCLEOTIDE SEQUENCE</scope>
    <source>
        <strain evidence="6">NM79_F5</strain>
    </source>
</reference>
<evidence type="ECO:0000256" key="2">
    <source>
        <dbReference type="ARBA" id="ARBA00022692"/>
    </source>
</evidence>
<proteinExistence type="predicted"/>
<gene>
    <name evidence="6" type="ORF">GKZ28_10265</name>
</gene>
<dbReference type="EMBL" id="WSRQ01000013">
    <property type="protein sequence ID" value="MVX64073.1"/>
    <property type="molecule type" value="Genomic_DNA"/>
</dbReference>
<evidence type="ECO:0000313" key="6">
    <source>
        <dbReference type="EMBL" id="MVX64073.1"/>
    </source>
</evidence>
<comment type="subcellular location">
    <subcellularLocation>
        <location evidence="1">Membrane</location>
        <topology evidence="1">Multi-pass membrane protein</topology>
    </subcellularLocation>
</comment>
<keyword evidence="2 5" id="KW-0812">Transmembrane</keyword>
<evidence type="ECO:0000313" key="7">
    <source>
        <dbReference type="Proteomes" id="UP000656077"/>
    </source>
</evidence>
<protein>
    <submittedName>
        <fullName evidence="6">Uncharacterized protein</fullName>
    </submittedName>
</protein>
<feature type="transmembrane region" description="Helical" evidence="5">
    <location>
        <begin position="154"/>
        <end position="172"/>
    </location>
</feature>
<name>A0A964W2F0_9CLOT</name>
<dbReference type="GO" id="GO:0016829">
    <property type="term" value="F:lyase activity"/>
    <property type="evidence" value="ECO:0007669"/>
    <property type="project" value="InterPro"/>
</dbReference>
<dbReference type="InterPro" id="IPR039020">
    <property type="entry name" value="PaxB-like"/>
</dbReference>
<sequence>MVFSLLLITGICWTIAYLELIYWGFKEKTYGMPFIALALNFSWESIQSYIALKTNTINTETLIVFVWLFLDFFILCTYLLYGKRYFPKQTSTEYFMPWTIIMFIMAFVLQYFFIMEFKSLGEVYSVFIQNLIMSILFINMLVHRTDSKGQNLIIAINKWIGTLAPTVLYGIIYGSKLVLALGIFCSLFDLIYMYFLSSVKKSANISKQNIIRY</sequence>
<feature type="transmembrane region" description="Helical" evidence="5">
    <location>
        <begin position="126"/>
        <end position="142"/>
    </location>
</feature>
<feature type="transmembrane region" description="Helical" evidence="5">
    <location>
        <begin position="62"/>
        <end position="82"/>
    </location>
</feature>
<evidence type="ECO:0000256" key="5">
    <source>
        <dbReference type="SAM" id="Phobius"/>
    </source>
</evidence>
<keyword evidence="3 5" id="KW-1133">Transmembrane helix</keyword>
<accession>A0A964W2F0</accession>
<dbReference type="PANTHER" id="PTHR42038:SF2">
    <property type="entry name" value="TERPENE CYCLASE AUSL"/>
    <property type="match status" value="1"/>
</dbReference>
<dbReference type="Proteomes" id="UP000656077">
    <property type="component" value="Unassembled WGS sequence"/>
</dbReference>
<dbReference type="Pfam" id="PF25129">
    <property type="entry name" value="Pyr4-TMTC"/>
    <property type="match status" value="1"/>
</dbReference>
<dbReference type="PANTHER" id="PTHR42038">
    <property type="match status" value="1"/>
</dbReference>
<dbReference type="AlphaFoldDB" id="A0A964W2F0"/>
<evidence type="ECO:0000256" key="3">
    <source>
        <dbReference type="ARBA" id="ARBA00022989"/>
    </source>
</evidence>
<feature type="transmembrane region" description="Helical" evidence="5">
    <location>
        <begin position="94"/>
        <end position="114"/>
    </location>
</feature>
<dbReference type="GO" id="GO:0016020">
    <property type="term" value="C:membrane"/>
    <property type="evidence" value="ECO:0007669"/>
    <property type="project" value="UniProtKB-SubCell"/>
</dbReference>
<keyword evidence="4 5" id="KW-0472">Membrane</keyword>